<evidence type="ECO:0000313" key="10">
    <source>
        <dbReference type="Proteomes" id="UP001310386"/>
    </source>
</evidence>
<dbReference type="Proteomes" id="UP001310386">
    <property type="component" value="Unassembled WGS sequence"/>
</dbReference>
<feature type="domain" description="ABC transmembrane type-1" evidence="8">
    <location>
        <begin position="88"/>
        <end position="278"/>
    </location>
</feature>
<protein>
    <submittedName>
        <fullName evidence="9">ABC transporter permease</fullName>
    </submittedName>
</protein>
<keyword evidence="4 7" id="KW-0812">Transmembrane</keyword>
<evidence type="ECO:0000256" key="1">
    <source>
        <dbReference type="ARBA" id="ARBA00004651"/>
    </source>
</evidence>
<gene>
    <name evidence="9" type="ORF">VF724_07640</name>
</gene>
<organism evidence="9 10">
    <name type="scientific">Ferviditalea candida</name>
    <dbReference type="NCBI Taxonomy" id="3108399"/>
    <lineage>
        <taxon>Bacteria</taxon>
        <taxon>Bacillati</taxon>
        <taxon>Bacillota</taxon>
        <taxon>Bacilli</taxon>
        <taxon>Bacillales</taxon>
        <taxon>Paenibacillaceae</taxon>
        <taxon>Ferviditalea</taxon>
    </lineage>
</organism>
<dbReference type="InterPro" id="IPR035906">
    <property type="entry name" value="MetI-like_sf"/>
</dbReference>
<evidence type="ECO:0000313" key="9">
    <source>
        <dbReference type="EMBL" id="MEB3101534.1"/>
    </source>
</evidence>
<dbReference type="PANTHER" id="PTHR43386">
    <property type="entry name" value="OLIGOPEPTIDE TRANSPORT SYSTEM PERMEASE PROTEIN APPC"/>
    <property type="match status" value="1"/>
</dbReference>
<dbReference type="Pfam" id="PF12911">
    <property type="entry name" value="OppC_N"/>
    <property type="match status" value="1"/>
</dbReference>
<dbReference type="EMBL" id="JAYJLD010000008">
    <property type="protein sequence ID" value="MEB3101534.1"/>
    <property type="molecule type" value="Genomic_DNA"/>
</dbReference>
<feature type="transmembrane region" description="Helical" evidence="7">
    <location>
        <begin position="94"/>
        <end position="120"/>
    </location>
</feature>
<keyword evidence="3" id="KW-1003">Cell membrane</keyword>
<dbReference type="Gene3D" id="1.10.3720.10">
    <property type="entry name" value="MetI-like"/>
    <property type="match status" value="1"/>
</dbReference>
<sequence>MIAVGRTRTQTLKNRIRVLSSDKLGIIALLIILLFIFGAIFAKQISPYPEQGAGQSNISNTLAAPSAEHLSGTDRQGRDILSRILFGLRTSLEAAFLVTALAVMIGVPLGAIAGFIGGVVDEVIMRITDVFLAFPALLLAIALVAALGPSLGNAILAIALSWWPWYTRIVRSVAVSMKNALFIDAARVIGVSRFKIIFRHIIPNTLTPVIVQASMDIGSVILAEASLSFLGFGRSGATGKRRKVLYFAAVVVFRFSRPRHFAPGHGVQHLGRFDSGYA</sequence>
<evidence type="ECO:0000256" key="3">
    <source>
        <dbReference type="ARBA" id="ARBA00022475"/>
    </source>
</evidence>
<keyword evidence="6 7" id="KW-0472">Membrane</keyword>
<evidence type="ECO:0000256" key="7">
    <source>
        <dbReference type="RuleBase" id="RU363032"/>
    </source>
</evidence>
<comment type="similarity">
    <text evidence="7">Belongs to the binding-protein-dependent transport system permease family.</text>
</comment>
<keyword evidence="2 7" id="KW-0813">Transport</keyword>
<comment type="caution">
    <text evidence="9">The sequence shown here is derived from an EMBL/GenBank/DDBJ whole genome shotgun (WGS) entry which is preliminary data.</text>
</comment>
<dbReference type="InterPro" id="IPR050366">
    <property type="entry name" value="BP-dependent_transpt_permease"/>
</dbReference>
<evidence type="ECO:0000256" key="2">
    <source>
        <dbReference type="ARBA" id="ARBA00022448"/>
    </source>
</evidence>
<name>A0ABU5ZGB0_9BACL</name>
<evidence type="ECO:0000256" key="6">
    <source>
        <dbReference type="ARBA" id="ARBA00023136"/>
    </source>
</evidence>
<dbReference type="SUPFAM" id="SSF161098">
    <property type="entry name" value="MetI-like"/>
    <property type="match status" value="1"/>
</dbReference>
<evidence type="ECO:0000259" key="8">
    <source>
        <dbReference type="PROSITE" id="PS50928"/>
    </source>
</evidence>
<reference evidence="9" key="1">
    <citation type="submission" date="2023-12" db="EMBL/GenBank/DDBJ databases">
        <title>Fervidustalea candida gen. nov., sp. nov., a novel member of the family Paenibacillaceae isolated from a geothermal area.</title>
        <authorList>
            <person name="Li W.-J."/>
            <person name="Jiao J.-Y."/>
            <person name="Chen Y."/>
        </authorList>
    </citation>
    <scope>NUCLEOTIDE SEQUENCE</scope>
    <source>
        <strain evidence="9">SYSU GA230002</strain>
    </source>
</reference>
<dbReference type="RefSeq" id="WP_371753651.1">
    <property type="nucleotide sequence ID" value="NZ_JAYJLD010000008.1"/>
</dbReference>
<accession>A0ABU5ZGB0</accession>
<dbReference type="InterPro" id="IPR025966">
    <property type="entry name" value="OppC_N"/>
</dbReference>
<dbReference type="PANTHER" id="PTHR43386:SF1">
    <property type="entry name" value="D,D-DIPEPTIDE TRANSPORT SYSTEM PERMEASE PROTEIN DDPC-RELATED"/>
    <property type="match status" value="1"/>
</dbReference>
<dbReference type="InterPro" id="IPR000515">
    <property type="entry name" value="MetI-like"/>
</dbReference>
<keyword evidence="5 7" id="KW-1133">Transmembrane helix</keyword>
<dbReference type="Pfam" id="PF00528">
    <property type="entry name" value="BPD_transp_1"/>
    <property type="match status" value="1"/>
</dbReference>
<proteinExistence type="inferred from homology"/>
<dbReference type="PROSITE" id="PS50928">
    <property type="entry name" value="ABC_TM1"/>
    <property type="match status" value="1"/>
</dbReference>
<evidence type="ECO:0000256" key="5">
    <source>
        <dbReference type="ARBA" id="ARBA00022989"/>
    </source>
</evidence>
<keyword evidence="10" id="KW-1185">Reference proteome</keyword>
<feature type="transmembrane region" description="Helical" evidence="7">
    <location>
        <begin position="24"/>
        <end position="42"/>
    </location>
</feature>
<comment type="subcellular location">
    <subcellularLocation>
        <location evidence="1 7">Cell membrane</location>
        <topology evidence="1 7">Multi-pass membrane protein</topology>
    </subcellularLocation>
</comment>
<feature type="transmembrane region" description="Helical" evidence="7">
    <location>
        <begin position="132"/>
        <end position="163"/>
    </location>
</feature>
<evidence type="ECO:0000256" key="4">
    <source>
        <dbReference type="ARBA" id="ARBA00022692"/>
    </source>
</evidence>
<dbReference type="CDD" id="cd06261">
    <property type="entry name" value="TM_PBP2"/>
    <property type="match status" value="1"/>
</dbReference>